<evidence type="ECO:0000313" key="2">
    <source>
        <dbReference type="EMBL" id="CEK56457.1"/>
    </source>
</evidence>
<feature type="non-terminal residue" evidence="2">
    <location>
        <position position="1"/>
    </location>
</feature>
<evidence type="ECO:0000256" key="1">
    <source>
        <dbReference type="SAM" id="MobiDB-lite"/>
    </source>
</evidence>
<feature type="compositionally biased region" description="Polar residues" evidence="1">
    <location>
        <begin position="1"/>
        <end position="12"/>
    </location>
</feature>
<sequence length="82" mass="9161">HDVIVRQQQGLPTQEHDLHKDIDQIESSHLSGAAHKNQQPEPSSGGNTPLKQSGKNKGTKGWQKNIHGEEEEEKGLTEFQEK</sequence>
<gene>
    <name evidence="2" type="primary">ORF27691</name>
</gene>
<protein>
    <submittedName>
        <fullName evidence="2">Uncharacterized protein</fullName>
    </submittedName>
</protein>
<proteinExistence type="predicted"/>
<feature type="region of interest" description="Disordered" evidence="1">
    <location>
        <begin position="1"/>
        <end position="82"/>
    </location>
</feature>
<name>A0A0B6YJV3_9EUPU</name>
<accession>A0A0B6YJV3</accession>
<reference evidence="2" key="1">
    <citation type="submission" date="2014-12" db="EMBL/GenBank/DDBJ databases">
        <title>Insight into the proteome of Arion vulgaris.</title>
        <authorList>
            <person name="Aradska J."/>
            <person name="Bulat T."/>
            <person name="Smidak R."/>
            <person name="Sarate P."/>
            <person name="Gangsoo J."/>
            <person name="Sialana F."/>
            <person name="Bilban M."/>
            <person name="Lubec G."/>
        </authorList>
    </citation>
    <scope>NUCLEOTIDE SEQUENCE</scope>
    <source>
        <tissue evidence="2">Skin</tissue>
    </source>
</reference>
<feature type="compositionally biased region" description="Polar residues" evidence="1">
    <location>
        <begin position="25"/>
        <end position="56"/>
    </location>
</feature>
<organism evidence="2">
    <name type="scientific">Arion vulgaris</name>
    <dbReference type="NCBI Taxonomy" id="1028688"/>
    <lineage>
        <taxon>Eukaryota</taxon>
        <taxon>Metazoa</taxon>
        <taxon>Spiralia</taxon>
        <taxon>Lophotrochozoa</taxon>
        <taxon>Mollusca</taxon>
        <taxon>Gastropoda</taxon>
        <taxon>Heterobranchia</taxon>
        <taxon>Euthyneura</taxon>
        <taxon>Panpulmonata</taxon>
        <taxon>Eupulmonata</taxon>
        <taxon>Stylommatophora</taxon>
        <taxon>Helicina</taxon>
        <taxon>Arionoidea</taxon>
        <taxon>Arionidae</taxon>
        <taxon>Arion</taxon>
    </lineage>
</organism>
<dbReference type="EMBL" id="HACG01009592">
    <property type="protein sequence ID" value="CEK56457.1"/>
    <property type="molecule type" value="Transcribed_RNA"/>
</dbReference>
<feature type="compositionally biased region" description="Basic and acidic residues" evidence="1">
    <location>
        <begin position="14"/>
        <end position="23"/>
    </location>
</feature>
<dbReference type="AlphaFoldDB" id="A0A0B6YJV3"/>